<feature type="transmembrane region" description="Helical" evidence="13">
    <location>
        <begin position="663"/>
        <end position="684"/>
    </location>
</feature>
<keyword evidence="16" id="KW-1185">Reference proteome</keyword>
<evidence type="ECO:0000256" key="8">
    <source>
        <dbReference type="ARBA" id="ARBA00023136"/>
    </source>
</evidence>
<reference evidence="15 16" key="1">
    <citation type="submission" date="2015-12" db="EMBL/GenBank/DDBJ databases">
        <title>The genome of Folsomia candida.</title>
        <authorList>
            <person name="Faddeeva A."/>
            <person name="Derks M.F."/>
            <person name="Anvar Y."/>
            <person name="Smit S."/>
            <person name="Van Straalen N."/>
            <person name="Roelofs D."/>
        </authorList>
    </citation>
    <scope>NUCLEOTIDE SEQUENCE [LARGE SCALE GENOMIC DNA]</scope>
    <source>
        <strain evidence="15 16">VU population</strain>
        <tissue evidence="15">Whole body</tissue>
    </source>
</reference>
<dbReference type="Gene3D" id="1.20.1250.20">
    <property type="entry name" value="MFS general substrate transporter like domains"/>
    <property type="match status" value="1"/>
</dbReference>
<keyword evidence="5" id="KW-0808">Transferase</keyword>
<feature type="transmembrane region" description="Helical" evidence="13">
    <location>
        <begin position="575"/>
        <end position="592"/>
    </location>
</feature>
<evidence type="ECO:0000256" key="3">
    <source>
        <dbReference type="ARBA" id="ARBA00009995"/>
    </source>
</evidence>
<evidence type="ECO:0000256" key="14">
    <source>
        <dbReference type="SAM" id="SignalP"/>
    </source>
</evidence>
<dbReference type="Pfam" id="PF00201">
    <property type="entry name" value="UDPGT"/>
    <property type="match status" value="1"/>
</dbReference>
<comment type="similarity">
    <text evidence="2">Belongs to the unc-93 family.</text>
</comment>
<comment type="subcellular location">
    <subcellularLocation>
        <location evidence="1">Membrane</location>
        <topology evidence="1">Multi-pass membrane protein</topology>
    </subcellularLocation>
</comment>
<keyword evidence="8 13" id="KW-0472">Membrane</keyword>
<feature type="region of interest" description="Disordered" evidence="12">
    <location>
        <begin position="930"/>
        <end position="951"/>
    </location>
</feature>
<dbReference type="Gene3D" id="3.40.50.2000">
    <property type="entry name" value="Glycogen Phosphorylase B"/>
    <property type="match status" value="1"/>
</dbReference>
<protein>
    <recommendedName>
        <fullName evidence="10">UNC93-like protein MFSD11</fullName>
    </recommendedName>
    <alternativeName>
        <fullName evidence="11">Major facilitator superfamily domain-containing protein 11</fullName>
    </alternativeName>
</protein>
<gene>
    <name evidence="15" type="ORF">Fcan01_18723</name>
</gene>
<dbReference type="InterPro" id="IPR010291">
    <property type="entry name" value="Ion_channel_UNC-93"/>
</dbReference>
<proteinExistence type="inferred from homology"/>
<evidence type="ECO:0000313" key="16">
    <source>
        <dbReference type="Proteomes" id="UP000198287"/>
    </source>
</evidence>
<dbReference type="Proteomes" id="UP000198287">
    <property type="component" value="Unassembled WGS sequence"/>
</dbReference>
<dbReference type="InterPro" id="IPR002213">
    <property type="entry name" value="UDP_glucos_trans"/>
</dbReference>
<feature type="transmembrane region" description="Helical" evidence="13">
    <location>
        <begin position="754"/>
        <end position="772"/>
    </location>
</feature>
<feature type="transmembrane region" description="Helical" evidence="13">
    <location>
        <begin position="627"/>
        <end position="651"/>
    </location>
</feature>
<evidence type="ECO:0000256" key="1">
    <source>
        <dbReference type="ARBA" id="ARBA00004141"/>
    </source>
</evidence>
<evidence type="ECO:0000256" key="11">
    <source>
        <dbReference type="ARBA" id="ARBA00041910"/>
    </source>
</evidence>
<evidence type="ECO:0000256" key="6">
    <source>
        <dbReference type="ARBA" id="ARBA00022692"/>
    </source>
</evidence>
<dbReference type="EMBL" id="LNIX01000015">
    <property type="protein sequence ID" value="OXA46671.1"/>
    <property type="molecule type" value="Genomic_DNA"/>
</dbReference>
<feature type="transmembrane region" description="Helical" evidence="13">
    <location>
        <begin position="535"/>
        <end position="555"/>
    </location>
</feature>
<dbReference type="GO" id="GO:0016020">
    <property type="term" value="C:membrane"/>
    <property type="evidence" value="ECO:0007669"/>
    <property type="project" value="UniProtKB-SubCell"/>
</dbReference>
<feature type="transmembrane region" description="Helical" evidence="13">
    <location>
        <begin position="826"/>
        <end position="845"/>
    </location>
</feature>
<dbReference type="Pfam" id="PF05978">
    <property type="entry name" value="UNC-93"/>
    <property type="match status" value="1"/>
</dbReference>
<feature type="transmembrane region" description="Helical" evidence="13">
    <location>
        <begin position="604"/>
        <end position="621"/>
    </location>
</feature>
<dbReference type="SUPFAM" id="SSF53756">
    <property type="entry name" value="UDP-Glycosyltransferase/glycogen phosphorylase"/>
    <property type="match status" value="1"/>
</dbReference>
<evidence type="ECO:0000256" key="12">
    <source>
        <dbReference type="SAM" id="MobiDB-lite"/>
    </source>
</evidence>
<dbReference type="PANTHER" id="PTHR23294:SF0">
    <property type="entry name" value="UNC93-LIKE PROTEIN MFSD11"/>
    <property type="match status" value="1"/>
</dbReference>
<feature type="signal peptide" evidence="14">
    <location>
        <begin position="1"/>
        <end position="21"/>
    </location>
</feature>
<feature type="transmembrane region" description="Helical" evidence="13">
    <location>
        <begin position="792"/>
        <end position="814"/>
    </location>
</feature>
<dbReference type="FunFam" id="3.40.50.2000:FF:000021">
    <property type="entry name" value="UDP-glucuronosyltransferase"/>
    <property type="match status" value="1"/>
</dbReference>
<evidence type="ECO:0000256" key="2">
    <source>
        <dbReference type="ARBA" id="ARBA00009172"/>
    </source>
</evidence>
<dbReference type="PANTHER" id="PTHR23294">
    <property type="entry name" value="ET TRANSLATION PRODUCT-RELATED"/>
    <property type="match status" value="1"/>
</dbReference>
<name>A0A226DPS9_FOLCA</name>
<feature type="transmembrane region" description="Helical" evidence="13">
    <location>
        <begin position="467"/>
        <end position="489"/>
    </location>
</feature>
<evidence type="ECO:0000313" key="15">
    <source>
        <dbReference type="EMBL" id="OXA46671.1"/>
    </source>
</evidence>
<keyword evidence="4" id="KW-0328">Glycosyltransferase</keyword>
<evidence type="ECO:0000256" key="13">
    <source>
        <dbReference type="SAM" id="Phobius"/>
    </source>
</evidence>
<dbReference type="OrthoDB" id="196103at2759"/>
<dbReference type="InterPro" id="IPR036259">
    <property type="entry name" value="MFS_trans_sf"/>
</dbReference>
<evidence type="ECO:0000256" key="9">
    <source>
        <dbReference type="ARBA" id="ARBA00023180"/>
    </source>
</evidence>
<keyword evidence="9" id="KW-0325">Glycoprotein</keyword>
<keyword evidence="14" id="KW-0732">Signal</keyword>
<feature type="transmembrane region" description="Helical" evidence="13">
    <location>
        <begin position="696"/>
        <end position="716"/>
    </location>
</feature>
<accession>A0A226DPS9</accession>
<keyword evidence="7 13" id="KW-1133">Transmembrane helix</keyword>
<evidence type="ECO:0000256" key="7">
    <source>
        <dbReference type="ARBA" id="ARBA00022989"/>
    </source>
</evidence>
<dbReference type="SUPFAM" id="SSF103473">
    <property type="entry name" value="MFS general substrate transporter"/>
    <property type="match status" value="1"/>
</dbReference>
<evidence type="ECO:0000256" key="4">
    <source>
        <dbReference type="ARBA" id="ARBA00022676"/>
    </source>
</evidence>
<sequence>MRSLPTILFLFSAILLQISTSHKILVVSFFSSKSHKITYFPLLEELASRGHEITIISPVKPFKTVPNITEIFTLDLEAIMAGKFDPYKLKKEGKGINPFLILEEFGLPDICRRSYNLPQVQGVLKESYDLVFMQPLFNECALGIVYRLKVPLVLFFPTNVPNFLAQKIGNHFPPSFVSNVFLGYGDDMTFYQRFVSFGANVMIDAILRFYYEPYMSSIYKEQLGQDIPEVTEILGNASLILSNGHFSLSRPKPFLPDIVEVGGIHSKPAVPLPKDLEEFVAKGGPEGFILFSMGSAIPGNMMPEAKRKLFLNVFSKLKQQVLWKWESGDMPDLPKNVLLSKWLPQQDLLGHKSIKMFITHCGGGSIPMLGDQPMNAKQAKGHGFLVQREWDDLTEESLLEGIKEILNNKKYKENVQRLSVVFKDQPTTPLERGVFWVEYVMRHKGALQLRSASRNLNFFQYHSIDVIGAYLALIVGLAYLVFAILRFILRKVCACFGSDSRPLLGRSRTSNLSAGGGHCFDMACCASGDKQFQNVLLLSISFMLIFTSFQTMGNIEQTVLKSIQNDTPGFNGDGYTSLSIIYGVFSISNWLAPSIVALFTAKYSMIFGAVLYTAFIASFLYPLTWLLYLMSAVLGFGAAVIWTAQGSYLTLCSNEITMSRNSGMFWAILQSSMFFGNSFVFWQFEGKQDIDRYTRNLVFSVLTGVAVVGVAVMCLLRTPQSDDDQAVRPPPSDVPQEGALTALKQAVQLFTRPNMILLAFTFFYTGIELSFFSGVYSTSVGFTNRFPEAKRLVGLCGILVGLGEVSGGAIFGLLGSRTVKHGRDPIILLGFLSHTVAYYCVFINLPDLSPLNPTDQIYSILGGLYPDKSAPAFALFKFTQSAAAATSFYYSSILTLRIQLAILQTFCVLGTLTFFQVEWASVKKAASVQTPGESCVEEEDETEGSTRYAKD</sequence>
<feature type="transmembrane region" description="Helical" evidence="13">
    <location>
        <begin position="896"/>
        <end position="915"/>
    </location>
</feature>
<evidence type="ECO:0000256" key="10">
    <source>
        <dbReference type="ARBA" id="ARBA00040302"/>
    </source>
</evidence>
<organism evidence="15 16">
    <name type="scientific">Folsomia candida</name>
    <name type="common">Springtail</name>
    <dbReference type="NCBI Taxonomy" id="158441"/>
    <lineage>
        <taxon>Eukaryota</taxon>
        <taxon>Metazoa</taxon>
        <taxon>Ecdysozoa</taxon>
        <taxon>Arthropoda</taxon>
        <taxon>Hexapoda</taxon>
        <taxon>Collembola</taxon>
        <taxon>Entomobryomorpha</taxon>
        <taxon>Isotomoidea</taxon>
        <taxon>Isotomidae</taxon>
        <taxon>Proisotominae</taxon>
        <taxon>Folsomia</taxon>
    </lineage>
</organism>
<comment type="caution">
    <text evidence="15">The sequence shown here is derived from an EMBL/GenBank/DDBJ whole genome shotgun (WGS) entry which is preliminary data.</text>
</comment>
<dbReference type="AlphaFoldDB" id="A0A226DPS9"/>
<dbReference type="InterPro" id="IPR051617">
    <property type="entry name" value="UNC-93-like_regulator"/>
</dbReference>
<feature type="chain" id="PRO_5013053427" description="UNC93-like protein MFSD11" evidence="14">
    <location>
        <begin position="22"/>
        <end position="951"/>
    </location>
</feature>
<evidence type="ECO:0000256" key="5">
    <source>
        <dbReference type="ARBA" id="ARBA00022679"/>
    </source>
</evidence>
<dbReference type="CDD" id="cd03784">
    <property type="entry name" value="GT1_Gtf-like"/>
    <property type="match status" value="1"/>
</dbReference>
<comment type="similarity">
    <text evidence="3">Belongs to the UDP-glycosyltransferase family.</text>
</comment>
<keyword evidence="6 13" id="KW-0812">Transmembrane</keyword>
<dbReference type="GO" id="GO:0008194">
    <property type="term" value="F:UDP-glycosyltransferase activity"/>
    <property type="evidence" value="ECO:0007669"/>
    <property type="project" value="InterPro"/>
</dbReference>